<dbReference type="EC" id="2.3.1.21" evidence="5"/>
<evidence type="ECO:0000256" key="10">
    <source>
        <dbReference type="ARBA" id="ARBA00022989"/>
    </source>
</evidence>
<dbReference type="PANTHER" id="PTHR22589:SF31">
    <property type="entry name" value="CARNITINE O-PALMITOYLTRANSFERASE"/>
    <property type="match status" value="1"/>
</dbReference>
<dbReference type="GO" id="GO:0031966">
    <property type="term" value="C:mitochondrial membrane"/>
    <property type="evidence" value="ECO:0007669"/>
    <property type="project" value="UniProtKB-SubCell"/>
</dbReference>
<protein>
    <recommendedName>
        <fullName evidence="5">carnitine O-palmitoyltransferase</fullName>
        <ecNumber evidence="5">2.3.1.21</ecNumber>
    </recommendedName>
</protein>
<evidence type="ECO:0000256" key="17">
    <source>
        <dbReference type="RuleBase" id="RU003801"/>
    </source>
</evidence>
<dbReference type="AlphaFoldDB" id="A0A8J2PN76"/>
<accession>A0A8J2PN76</accession>
<dbReference type="EMBL" id="CAJVCH010571360">
    <property type="protein sequence ID" value="CAG7837298.1"/>
    <property type="molecule type" value="Genomic_DNA"/>
</dbReference>
<evidence type="ECO:0000256" key="13">
    <source>
        <dbReference type="ARBA" id="ARBA00023136"/>
    </source>
</evidence>
<evidence type="ECO:0000256" key="4">
    <source>
        <dbReference type="ARBA" id="ARBA00005232"/>
    </source>
</evidence>
<evidence type="ECO:0000256" key="1">
    <source>
        <dbReference type="ARBA" id="ARBA00004141"/>
    </source>
</evidence>
<evidence type="ECO:0000256" key="16">
    <source>
        <dbReference type="PIRSR" id="PIRSR600542-1"/>
    </source>
</evidence>
<gene>
    <name evidence="19" type="ORF">AFUS01_LOCUS46432</name>
</gene>
<dbReference type="InterPro" id="IPR039551">
    <property type="entry name" value="Cho/carn_acyl_trans"/>
</dbReference>
<keyword evidence="14 17" id="KW-0012">Acyltransferase</keyword>
<feature type="domain" description="Choline/carnitine acyltransferase" evidence="18">
    <location>
        <begin position="139"/>
        <end position="716"/>
    </location>
</feature>
<dbReference type="FunFam" id="3.30.559.70:FF:000001">
    <property type="entry name" value="Carnitine O-palmitoyltransferase 1, liver isoform"/>
    <property type="match status" value="1"/>
</dbReference>
<evidence type="ECO:0000256" key="9">
    <source>
        <dbReference type="ARBA" id="ARBA00022832"/>
    </source>
</evidence>
<evidence type="ECO:0000256" key="12">
    <source>
        <dbReference type="ARBA" id="ARBA00023128"/>
    </source>
</evidence>
<dbReference type="FunFam" id="3.30.559.10:FF:000002">
    <property type="entry name" value="carnitine O-palmitoyltransferase 1, liver isoform"/>
    <property type="match status" value="1"/>
</dbReference>
<evidence type="ECO:0000256" key="8">
    <source>
        <dbReference type="ARBA" id="ARBA00022692"/>
    </source>
</evidence>
<evidence type="ECO:0000313" key="19">
    <source>
        <dbReference type="EMBL" id="CAG7837298.1"/>
    </source>
</evidence>
<dbReference type="OrthoDB" id="240216at2759"/>
<keyword evidence="12" id="KW-0496">Mitochondrion</keyword>
<name>A0A8J2PN76_9HEXA</name>
<evidence type="ECO:0000259" key="18">
    <source>
        <dbReference type="Pfam" id="PF00755"/>
    </source>
</evidence>
<organism evidence="19 20">
    <name type="scientific">Allacma fusca</name>
    <dbReference type="NCBI Taxonomy" id="39272"/>
    <lineage>
        <taxon>Eukaryota</taxon>
        <taxon>Metazoa</taxon>
        <taxon>Ecdysozoa</taxon>
        <taxon>Arthropoda</taxon>
        <taxon>Hexapoda</taxon>
        <taxon>Collembola</taxon>
        <taxon>Symphypleona</taxon>
        <taxon>Sminthuridae</taxon>
        <taxon>Allacma</taxon>
    </lineage>
</organism>
<comment type="similarity">
    <text evidence="4 17">Belongs to the carnitine/choline acetyltransferase family.</text>
</comment>
<keyword evidence="10" id="KW-1133">Transmembrane helix</keyword>
<reference evidence="19" key="1">
    <citation type="submission" date="2021-06" db="EMBL/GenBank/DDBJ databases">
        <authorList>
            <person name="Hodson N. C."/>
            <person name="Mongue J. A."/>
            <person name="Jaron S. K."/>
        </authorList>
    </citation>
    <scope>NUCLEOTIDE SEQUENCE</scope>
</reference>
<evidence type="ECO:0000256" key="2">
    <source>
        <dbReference type="ARBA" id="ARBA00004325"/>
    </source>
</evidence>
<evidence type="ECO:0000256" key="6">
    <source>
        <dbReference type="ARBA" id="ARBA00022448"/>
    </source>
</evidence>
<evidence type="ECO:0000256" key="14">
    <source>
        <dbReference type="ARBA" id="ARBA00023315"/>
    </source>
</evidence>
<evidence type="ECO:0000256" key="15">
    <source>
        <dbReference type="ARBA" id="ARBA00048480"/>
    </source>
</evidence>
<evidence type="ECO:0000313" key="20">
    <source>
        <dbReference type="Proteomes" id="UP000708208"/>
    </source>
</evidence>
<keyword evidence="7 17" id="KW-0808">Transferase</keyword>
<comment type="subcellular location">
    <subcellularLocation>
        <location evidence="1">Membrane</location>
        <topology evidence="1">Multi-pass membrane protein</topology>
    </subcellularLocation>
    <subcellularLocation>
        <location evidence="2">Mitochondrion membrane</location>
    </subcellularLocation>
</comment>
<dbReference type="GO" id="GO:0015909">
    <property type="term" value="P:long-chain fatty acid transport"/>
    <property type="evidence" value="ECO:0007669"/>
    <property type="project" value="UniProtKB-ARBA"/>
</dbReference>
<dbReference type="Proteomes" id="UP000708208">
    <property type="component" value="Unassembled WGS sequence"/>
</dbReference>
<evidence type="ECO:0000256" key="5">
    <source>
        <dbReference type="ARBA" id="ARBA00013243"/>
    </source>
</evidence>
<dbReference type="PROSITE" id="PS00440">
    <property type="entry name" value="ACYLTRANSF_C_2"/>
    <property type="match status" value="1"/>
</dbReference>
<keyword evidence="8" id="KW-0812">Transmembrane</keyword>
<evidence type="ECO:0000256" key="11">
    <source>
        <dbReference type="ARBA" id="ARBA00023098"/>
    </source>
</evidence>
<keyword evidence="6" id="KW-0813">Transport</keyword>
<feature type="active site" description="Proton acceptor" evidence="16">
    <location>
        <position position="438"/>
    </location>
</feature>
<dbReference type="Pfam" id="PF00755">
    <property type="entry name" value="Carn_acyltransf"/>
    <property type="match status" value="1"/>
</dbReference>
<dbReference type="PANTHER" id="PTHR22589">
    <property type="entry name" value="CARNITINE O-ACYLTRANSFERASE"/>
    <property type="match status" value="1"/>
</dbReference>
<sequence length="740" mass="83200">MSNKSEGWTLWLKRFHRRNLVTGCYPGSFRSALSIVTVITSLNLAGTDVTWGLATFFQTNLKISKSGSSGLAALIIWSVAGSLRKFLVRRLLQYRGWLYEGSRPSLRTQIFVVSVRLLNGWFLPLSNKLYGLQGILPTLPLPSVDRTVQRYMASVKPLLTEEKFRKVESLAAEFVEKHGSQLQRYLIYKYWSSQNYVSDWWEEYVYLMGRSPLLVHSNFYCSDAVEEATKNQAARAAMLTLGSLQFRESIDDQTLKPLVGQGVIPLCSSQYDRAYNTTRVPGETTDTIVHFDSSSHVAVYHQGKYFHVPICHSNGELLSLAEMQLQFIRVLQDKSKPAPGEEKLAALTAWDRTSWAKARTAFFSKGTNKTSLDVIEGAAFVVSLDDEDHSADIYSEETPHLDKLARAGLHGNGYNRWCDKSFNFVVATNGRAALHAEHSYADAPIVSQMCQLNMKAAVKDKSILDDDGLIITPIKKDPPKPTRLEWDLPEDCLQTIESAVAAAKLIIDDVDIKVLSHRPFGKGLMKKCKVSPDAFIQMALQLAYYRVSGKFDLTYEAAMTRFYKCGRTETVRSCTEESCKWVRAMDSDATEKEKLELFKEAWEKHQLNYRLSMSGEGFDRHLFALYVVSKYLKIDSEFLKEALGAPWKLSTSQTPTWQESVNEVPFITSGGGFGATCPDGYGVSYIVGGDHALVFHVSSYKSCPTTDSTKFTNEIARALDDIRLLFGVDLEENEIFKKSS</sequence>
<keyword evidence="13" id="KW-0472">Membrane</keyword>
<keyword evidence="11" id="KW-0443">Lipid metabolism</keyword>
<evidence type="ECO:0000256" key="3">
    <source>
        <dbReference type="ARBA" id="ARBA00005005"/>
    </source>
</evidence>
<evidence type="ECO:0000256" key="7">
    <source>
        <dbReference type="ARBA" id="ARBA00022679"/>
    </source>
</evidence>
<comment type="caution">
    <text evidence="19">The sequence shown here is derived from an EMBL/GenBank/DDBJ whole genome shotgun (WGS) entry which is preliminary data.</text>
</comment>
<dbReference type="GO" id="GO:0004095">
    <property type="term" value="F:carnitine O-palmitoyltransferase activity"/>
    <property type="evidence" value="ECO:0007669"/>
    <property type="project" value="UniProtKB-EC"/>
</dbReference>
<keyword evidence="9" id="KW-0276">Fatty acid metabolism</keyword>
<dbReference type="InterPro" id="IPR000542">
    <property type="entry name" value="Carn_acyl_trans"/>
</dbReference>
<dbReference type="GO" id="GO:0009437">
    <property type="term" value="P:carnitine metabolic process"/>
    <property type="evidence" value="ECO:0007669"/>
    <property type="project" value="TreeGrafter"/>
</dbReference>
<dbReference type="GO" id="GO:0006631">
    <property type="term" value="P:fatty acid metabolic process"/>
    <property type="evidence" value="ECO:0007669"/>
    <property type="project" value="UniProtKB-KW"/>
</dbReference>
<comment type="pathway">
    <text evidence="3">Lipid metabolism; fatty acid beta-oxidation.</text>
</comment>
<comment type="catalytic activity">
    <reaction evidence="15">
        <text>(R)-carnitine + hexadecanoyl-CoA = O-hexadecanoyl-(R)-carnitine + CoA</text>
        <dbReference type="Rhea" id="RHEA:12661"/>
        <dbReference type="ChEBI" id="CHEBI:16347"/>
        <dbReference type="ChEBI" id="CHEBI:17490"/>
        <dbReference type="ChEBI" id="CHEBI:57287"/>
        <dbReference type="ChEBI" id="CHEBI:57379"/>
        <dbReference type="EC" id="2.3.1.21"/>
    </reaction>
    <physiologicalReaction direction="left-to-right" evidence="15">
        <dbReference type="Rhea" id="RHEA:12662"/>
    </physiologicalReaction>
</comment>
<proteinExistence type="inferred from homology"/>
<keyword evidence="20" id="KW-1185">Reference proteome</keyword>